<dbReference type="Gene3D" id="1.10.260.40">
    <property type="entry name" value="lambda repressor-like DNA-binding domains"/>
    <property type="match status" value="1"/>
</dbReference>
<dbReference type="InterPro" id="IPR000843">
    <property type="entry name" value="HTH_LacI"/>
</dbReference>
<evidence type="ECO:0000313" key="5">
    <source>
        <dbReference type="EMBL" id="PCR99114.1"/>
    </source>
</evidence>
<dbReference type="Pfam" id="PF00356">
    <property type="entry name" value="LacI"/>
    <property type="match status" value="1"/>
</dbReference>
<dbReference type="GO" id="GO:0000976">
    <property type="term" value="F:transcription cis-regulatory region binding"/>
    <property type="evidence" value="ECO:0007669"/>
    <property type="project" value="TreeGrafter"/>
</dbReference>
<dbReference type="CDD" id="cd06286">
    <property type="entry name" value="PBP1_CcpB-like"/>
    <property type="match status" value="1"/>
</dbReference>
<dbReference type="Proteomes" id="UP000218181">
    <property type="component" value="Unassembled WGS sequence"/>
</dbReference>
<feature type="domain" description="HTH lacI-type" evidence="4">
    <location>
        <begin position="1"/>
        <end position="47"/>
    </location>
</feature>
<dbReference type="CDD" id="cd01392">
    <property type="entry name" value="HTH_LacI"/>
    <property type="match status" value="1"/>
</dbReference>
<dbReference type="PROSITE" id="PS50932">
    <property type="entry name" value="HTH_LACI_2"/>
    <property type="match status" value="1"/>
</dbReference>
<dbReference type="InterPro" id="IPR028082">
    <property type="entry name" value="Peripla_BP_I"/>
</dbReference>
<reference evidence="5 6" key="1">
    <citation type="submission" date="2014-12" db="EMBL/GenBank/DDBJ databases">
        <title>Draft genome sequences of 10 type strains of Lactococcus.</title>
        <authorList>
            <person name="Sun Z."/>
            <person name="Zhong Z."/>
            <person name="Liu W."/>
            <person name="Zhang W."/>
            <person name="Zhang H."/>
        </authorList>
    </citation>
    <scope>NUCLEOTIDE SEQUENCE [LARGE SCALE GENOMIC DNA]</scope>
    <source>
        <strain evidence="5 6">JCM 16395</strain>
    </source>
</reference>
<protein>
    <submittedName>
        <fullName evidence="5">Transcriptional regulator</fullName>
    </submittedName>
</protein>
<evidence type="ECO:0000256" key="1">
    <source>
        <dbReference type="ARBA" id="ARBA00023015"/>
    </source>
</evidence>
<keyword evidence="3" id="KW-0804">Transcription</keyword>
<evidence type="ECO:0000259" key="4">
    <source>
        <dbReference type="PROSITE" id="PS50932"/>
    </source>
</evidence>
<evidence type="ECO:0000313" key="6">
    <source>
        <dbReference type="Proteomes" id="UP000218181"/>
    </source>
</evidence>
<accession>A0A2A5RJ62</accession>
<dbReference type="Gene3D" id="3.40.50.2300">
    <property type="match status" value="2"/>
</dbReference>
<dbReference type="SMART" id="SM00354">
    <property type="entry name" value="HTH_LACI"/>
    <property type="match status" value="1"/>
</dbReference>
<keyword evidence="1" id="KW-0805">Transcription regulation</keyword>
<dbReference type="SUPFAM" id="SSF53822">
    <property type="entry name" value="Periplasmic binding protein-like I"/>
    <property type="match status" value="1"/>
</dbReference>
<dbReference type="InterPro" id="IPR001761">
    <property type="entry name" value="Peripla_BP/Lac1_sug-bd_dom"/>
</dbReference>
<dbReference type="InterPro" id="IPR010982">
    <property type="entry name" value="Lambda_DNA-bd_dom_sf"/>
</dbReference>
<evidence type="ECO:0000256" key="3">
    <source>
        <dbReference type="ARBA" id="ARBA00023163"/>
    </source>
</evidence>
<dbReference type="AlphaFoldDB" id="A0A2A5RJ62"/>
<dbReference type="STRING" id="1291764.GCA_001311235_02970"/>
<keyword evidence="2" id="KW-0238">DNA-binding</keyword>
<dbReference type="EMBL" id="JXJU01000012">
    <property type="protein sequence ID" value="PCR99114.1"/>
    <property type="molecule type" value="Genomic_DNA"/>
</dbReference>
<proteinExistence type="predicted"/>
<dbReference type="Pfam" id="PF00532">
    <property type="entry name" value="Peripla_BP_1"/>
    <property type="match status" value="1"/>
</dbReference>
<dbReference type="GO" id="GO:0003700">
    <property type="term" value="F:DNA-binding transcription factor activity"/>
    <property type="evidence" value="ECO:0007669"/>
    <property type="project" value="TreeGrafter"/>
</dbReference>
<gene>
    <name evidence="5" type="ORF">RT41_GL000497</name>
</gene>
<dbReference type="PANTHER" id="PTHR30146:SF105">
    <property type="entry name" value="CATABOLITE CONTROL PROTEIN B"/>
    <property type="match status" value="1"/>
</dbReference>
<keyword evidence="6" id="KW-1185">Reference proteome</keyword>
<name>A0A2A5RJ62_9LACT</name>
<comment type="caution">
    <text evidence="5">The sequence shown here is derived from an EMBL/GenBank/DDBJ whole genome shotgun (WGS) entry which is preliminary data.</text>
</comment>
<sequence length="301" mass="33815">MSGYSKSTVSRAISGNGYVSEDAKKKILRLANELDYVTNAIAQDLAKGTNHQIGLVLPHVKHPFFKQILEGVLEKSFDTHFKIVILPSNYDEALEIKYLEQFRKKAFEAMIFTSTQVSEERLMTYQKYGPLVLCHKPAHADIPAIYTERRLGYEAAFAWMKMQGVKSIGFLFARAKSPTTSVTISAYEKIFGQKVRKEQMLTGAISDEDGYALAPEVGQFDGIFANSDNIAAGLWLWYEERGLKKPLIVGQEKLLAGQLLNLPTVDNHYMELGQEAFQLAISKEVKQVSIDSNFYPSRPTT</sequence>
<dbReference type="PANTHER" id="PTHR30146">
    <property type="entry name" value="LACI-RELATED TRANSCRIPTIONAL REPRESSOR"/>
    <property type="match status" value="1"/>
</dbReference>
<evidence type="ECO:0000256" key="2">
    <source>
        <dbReference type="ARBA" id="ARBA00023125"/>
    </source>
</evidence>
<organism evidence="5 6">
    <name type="scientific">Lactococcus fujiensis JCM 16395</name>
    <dbReference type="NCBI Taxonomy" id="1291764"/>
    <lineage>
        <taxon>Bacteria</taxon>
        <taxon>Bacillati</taxon>
        <taxon>Bacillota</taxon>
        <taxon>Bacilli</taxon>
        <taxon>Lactobacillales</taxon>
        <taxon>Streptococcaceae</taxon>
        <taxon>Lactococcus</taxon>
    </lineage>
</organism>
<dbReference type="SUPFAM" id="SSF47413">
    <property type="entry name" value="lambda repressor-like DNA-binding domains"/>
    <property type="match status" value="1"/>
</dbReference>